<dbReference type="Pfam" id="PF14124">
    <property type="entry name" value="DUF4291"/>
    <property type="match status" value="1"/>
</dbReference>
<dbReference type="PANTHER" id="PTHR38567:SF1">
    <property type="entry name" value="DUF4291 DOMAIN-CONTAINING PROTEIN"/>
    <property type="match status" value="1"/>
</dbReference>
<reference evidence="1" key="1">
    <citation type="submission" date="2022-07" db="EMBL/GenBank/DDBJ databases">
        <authorList>
            <person name="Trinca V."/>
            <person name="Uliana J.V.C."/>
            <person name="Torres T.T."/>
            <person name="Ward R.J."/>
            <person name="Monesi N."/>
        </authorList>
    </citation>
    <scope>NUCLEOTIDE SEQUENCE</scope>
    <source>
        <strain evidence="1">HSMRA1968</strain>
        <tissue evidence="1">Whole embryos</tissue>
    </source>
</reference>
<name>A0A9Q0MKB5_9DIPT</name>
<dbReference type="InterPro" id="IPR025633">
    <property type="entry name" value="DUF4291"/>
</dbReference>
<gene>
    <name evidence="1" type="ORF">Bhyg_15891</name>
</gene>
<proteinExistence type="predicted"/>
<dbReference type="OrthoDB" id="413653at2759"/>
<accession>A0A9Q0MKB5</accession>
<evidence type="ECO:0000313" key="2">
    <source>
        <dbReference type="Proteomes" id="UP001151699"/>
    </source>
</evidence>
<evidence type="ECO:0000313" key="1">
    <source>
        <dbReference type="EMBL" id="KAJ6632737.1"/>
    </source>
</evidence>
<dbReference type="Proteomes" id="UP001151699">
    <property type="component" value="Unassembled WGS sequence"/>
</dbReference>
<dbReference type="EMBL" id="WJQU01002544">
    <property type="protein sequence ID" value="KAJ6632737.1"/>
    <property type="molecule type" value="Genomic_DNA"/>
</dbReference>
<dbReference type="PANTHER" id="PTHR38567">
    <property type="entry name" value="DUF4291 DOMAIN-CONTAINING PROTEIN"/>
    <property type="match status" value="1"/>
</dbReference>
<comment type="caution">
    <text evidence="1">The sequence shown here is derived from an EMBL/GenBank/DDBJ whole genome shotgun (WGS) entry which is preliminary data.</text>
</comment>
<protein>
    <recommendedName>
        <fullName evidence="3">DUF4291 domain-containing protein</fullName>
    </recommendedName>
</protein>
<evidence type="ECO:0008006" key="3">
    <source>
        <dbReference type="Google" id="ProtNLM"/>
    </source>
</evidence>
<keyword evidence="2" id="KW-1185">Reference proteome</keyword>
<dbReference type="AlphaFoldDB" id="A0A9Q0MKB5"/>
<organism evidence="1 2">
    <name type="scientific">Pseudolycoriella hygida</name>
    <dbReference type="NCBI Taxonomy" id="35572"/>
    <lineage>
        <taxon>Eukaryota</taxon>
        <taxon>Metazoa</taxon>
        <taxon>Ecdysozoa</taxon>
        <taxon>Arthropoda</taxon>
        <taxon>Hexapoda</taxon>
        <taxon>Insecta</taxon>
        <taxon>Pterygota</taxon>
        <taxon>Neoptera</taxon>
        <taxon>Endopterygota</taxon>
        <taxon>Diptera</taxon>
        <taxon>Nematocera</taxon>
        <taxon>Sciaroidea</taxon>
        <taxon>Sciaridae</taxon>
        <taxon>Pseudolycoriella</taxon>
    </lineage>
</organism>
<sequence>MELELVANVMELPFKTEFYKTLQMHWPTNGKVILHSSNINVTDDTIILYQAYNSSIAEYAVAHQTFSNCKDFSTNRMTWLKPNFCWMMYRSGWATKPNQERILAITMKKVHFNEILMKSVSTSKREIAANSEGKGNQSAVVDVRLQWDPDHDPFGGKLERRAIQIGIRGKALDIFLTQQILSICDITDFVREQSKNVESERLDFLCVPAECVYTIDDELLRNHIKLD</sequence>